<keyword evidence="3" id="KW-1185">Reference proteome</keyword>
<dbReference type="AlphaFoldDB" id="A0A7M2WTX1"/>
<feature type="chain" id="PRO_5034153395" description="PsbP C-terminal domain-containing protein" evidence="1">
    <location>
        <begin position="20"/>
        <end position="191"/>
    </location>
</feature>
<dbReference type="RefSeq" id="WP_206291595.1">
    <property type="nucleotide sequence ID" value="NZ_CP063458.1"/>
</dbReference>
<evidence type="ECO:0008006" key="4">
    <source>
        <dbReference type="Google" id="ProtNLM"/>
    </source>
</evidence>
<feature type="signal peptide" evidence="1">
    <location>
        <begin position="1"/>
        <end position="19"/>
    </location>
</feature>
<evidence type="ECO:0000313" key="2">
    <source>
        <dbReference type="EMBL" id="QOV88602.1"/>
    </source>
</evidence>
<dbReference type="EMBL" id="CP063458">
    <property type="protein sequence ID" value="QOV88602.1"/>
    <property type="molecule type" value="Genomic_DNA"/>
</dbReference>
<dbReference type="Proteomes" id="UP000593765">
    <property type="component" value="Chromosome"/>
</dbReference>
<sequence>MKPVFLMAAVASLVLNAVAVSVLPAADKPRLPVARTDDKPAEGKVRLGGAIDFTPPEGWIVAKQATTPTRAAYVSADKQAMMSVEVLPASMKIEPDLAAAMTKKMRQNRQANAQKFVTEPTVEKDDNFVIRIRERYQIKTQVADQLHLYRAVGPRFLLVTINSLAGEDNVKAHHDAGVSTSMSAQFVNAGK</sequence>
<name>A0A7M2WTX1_9BACT</name>
<accession>A0A7M2WTX1</accession>
<proteinExistence type="predicted"/>
<protein>
    <recommendedName>
        <fullName evidence="4">PsbP C-terminal domain-containing protein</fullName>
    </recommendedName>
</protein>
<keyword evidence="1" id="KW-0732">Signal</keyword>
<evidence type="ECO:0000256" key="1">
    <source>
        <dbReference type="SAM" id="SignalP"/>
    </source>
</evidence>
<organism evidence="2 3">
    <name type="scientific">Humisphaera borealis</name>
    <dbReference type="NCBI Taxonomy" id="2807512"/>
    <lineage>
        <taxon>Bacteria</taxon>
        <taxon>Pseudomonadati</taxon>
        <taxon>Planctomycetota</taxon>
        <taxon>Phycisphaerae</taxon>
        <taxon>Tepidisphaerales</taxon>
        <taxon>Tepidisphaeraceae</taxon>
        <taxon>Humisphaera</taxon>
    </lineage>
</organism>
<reference evidence="2 3" key="1">
    <citation type="submission" date="2020-10" db="EMBL/GenBank/DDBJ databases">
        <title>Wide distribution of Phycisphaera-like planctomycetes from WD2101 soil group in peatlands and genome analysis of the first cultivated representative.</title>
        <authorList>
            <person name="Dedysh S.N."/>
            <person name="Beletsky A.V."/>
            <person name="Ivanova A."/>
            <person name="Kulichevskaya I.S."/>
            <person name="Suzina N.E."/>
            <person name="Philippov D.A."/>
            <person name="Rakitin A.L."/>
            <person name="Mardanov A.V."/>
            <person name="Ravin N.V."/>
        </authorList>
    </citation>
    <scope>NUCLEOTIDE SEQUENCE [LARGE SCALE GENOMIC DNA]</scope>
    <source>
        <strain evidence="2 3">M1803</strain>
    </source>
</reference>
<dbReference type="KEGG" id="hbs:IPV69_20525"/>
<evidence type="ECO:0000313" key="3">
    <source>
        <dbReference type="Proteomes" id="UP000593765"/>
    </source>
</evidence>
<gene>
    <name evidence="2" type="ORF">IPV69_20525</name>
</gene>